<dbReference type="EMBL" id="RAWI01000083">
    <property type="protein sequence ID" value="RKI09850.1"/>
    <property type="molecule type" value="Genomic_DNA"/>
</dbReference>
<evidence type="ECO:0000313" key="3">
    <source>
        <dbReference type="Proteomes" id="UP000278907"/>
    </source>
</evidence>
<organism evidence="2 3">
    <name type="scientific">Corallococcus praedator</name>
    <dbReference type="NCBI Taxonomy" id="2316724"/>
    <lineage>
        <taxon>Bacteria</taxon>
        <taxon>Pseudomonadati</taxon>
        <taxon>Myxococcota</taxon>
        <taxon>Myxococcia</taxon>
        <taxon>Myxococcales</taxon>
        <taxon>Cystobacterineae</taxon>
        <taxon>Myxococcaceae</taxon>
        <taxon>Corallococcus</taxon>
    </lineage>
</organism>
<evidence type="ECO:0000256" key="1">
    <source>
        <dbReference type="SAM" id="MobiDB-lite"/>
    </source>
</evidence>
<gene>
    <name evidence="2" type="ORF">D7Y13_13745</name>
</gene>
<name>A0ABX9QKH1_9BACT</name>
<feature type="compositionally biased region" description="Pro residues" evidence="1">
    <location>
        <begin position="677"/>
        <end position="686"/>
    </location>
</feature>
<feature type="region of interest" description="Disordered" evidence="1">
    <location>
        <begin position="669"/>
        <end position="697"/>
    </location>
</feature>
<dbReference type="Proteomes" id="UP000278907">
    <property type="component" value="Unassembled WGS sequence"/>
</dbReference>
<comment type="caution">
    <text evidence="2">The sequence shown here is derived from an EMBL/GenBank/DDBJ whole genome shotgun (WGS) entry which is preliminary data.</text>
</comment>
<proteinExistence type="predicted"/>
<sequence>MGFTASGLWLILVAAAGTPSDPSAEALCGLTALYTIERSYFGEKDRYDLHPATVGFLPLSCIDGTRPTAPESNSVGGCRFLFTILEAGGIPDAPLKLEARGVTPDTQDLRFLLEGRNGFITRPGSDARVDPADCEAWSREADPLQRYRFIVGEHDCIGGPYAPTHPCTEALTLLSNLARDGVGMARMEYDAHPTARELFPLSPPTPTQLLCGVTATPGQRAQLAQSLSRQGLLLDAVLAPGCRDEGLRAGLPVLLRAGACPGNRCTRLMTLARTSGTPERLAVLEGRASALASWLWNQPATEQREFLVNALALPGGRVDALLRLREGSRPGLQELNAPPPGPLESAWLERARTAHPGLAPFLDLLGELHHRRPASDAAFRDWLSTAPCDQLSMTQALKPTVARLRAIASIQPRCAYEAVQALRPHVAKLPPTALIDVLTPLSAEQLLWLQSNLGLTDAARAEALFDWVMEREPRLLDGFVASPSVVERLLAPVNADRLGGREAVLEVLLGRMHTPRISLTPFAFNFVVTESLRGTPSALRVRDISERYIPAEEKLRFLSGVLRSTDARAQAAAAAGLTKTTDARVPAPAARACLEETRATLACIASHAEPLGPPPPGERRFIFGGCGVGPQPPPTPPSPIETYCTRLEEKTASCPTACGGTLLDASGIERLASAAGEPPPPIPPVSYTPLTLPTNPR</sequence>
<accession>A0ABX9QKH1</accession>
<feature type="non-terminal residue" evidence="2">
    <location>
        <position position="697"/>
    </location>
</feature>
<evidence type="ECO:0000313" key="2">
    <source>
        <dbReference type="EMBL" id="RKI09850.1"/>
    </source>
</evidence>
<protein>
    <submittedName>
        <fullName evidence="2">Uncharacterized protein</fullName>
    </submittedName>
</protein>
<keyword evidence="3" id="KW-1185">Reference proteome</keyword>
<feature type="compositionally biased region" description="Polar residues" evidence="1">
    <location>
        <begin position="688"/>
        <end position="697"/>
    </location>
</feature>
<reference evidence="2 3" key="1">
    <citation type="submission" date="2018-09" db="EMBL/GenBank/DDBJ databases">
        <authorList>
            <person name="Livingstone P.G."/>
            <person name="Whitworth D.E."/>
        </authorList>
    </citation>
    <scope>NUCLEOTIDE SEQUENCE [LARGE SCALE GENOMIC DNA]</scope>
    <source>
        <strain evidence="2 3">CA031B</strain>
    </source>
</reference>